<evidence type="ECO:0000313" key="2">
    <source>
        <dbReference type="Proteomes" id="UP001510562"/>
    </source>
</evidence>
<sequence length="154" mass="18334">MLTNRDIIIAVNKRIENEFRYIDIFINEDNIQGFEEACFFVQLLPVSNNIANKVLDTKKIFIDIEYYQKARKNKLNLYDIQSRLEKIFNRNIRVKDRSLIIENISPSIAKDPVGYKLTFLMTVSYFEEVYFEEVYFENETFEIMESVDLEIGSD</sequence>
<keyword evidence="1" id="KW-0614">Plasmid</keyword>
<dbReference type="Proteomes" id="UP001510562">
    <property type="component" value="Plasmid unnamed"/>
</dbReference>
<evidence type="ECO:0000313" key="1">
    <source>
        <dbReference type="EMBL" id="AKP44606.1"/>
    </source>
</evidence>
<proteinExistence type="predicted"/>
<geneLocation type="plasmid" evidence="1 2">
    <name>unnamed</name>
</geneLocation>
<reference evidence="1 2" key="1">
    <citation type="journal article" date="2015" name="Genome Announc.">
        <title>Complete Genome Sequence of the Clostridium difficile Type Strain DSM 1296T.</title>
        <authorList>
            <person name="Riedel T."/>
            <person name="Bunk B."/>
            <person name="Wittmann J."/>
            <person name="Thurmer A."/>
            <person name="Sproer C."/>
            <person name="Gronow S."/>
            <person name="Liesegang H."/>
            <person name="Daniel R."/>
            <person name="Overmann J."/>
        </authorList>
    </citation>
    <scope>NUCLEOTIDE SEQUENCE [LARGE SCALE GENOMIC DNA]</scope>
    <source>
        <strain evidence="2">ATCC 9689 / DSM 1296 / BCRC 10642 / JCM 1296 / NCIMB 10666 / NCTC 11209 / 90556-M6S</strain>
    </source>
</reference>
<keyword evidence="2" id="KW-1185">Reference proteome</keyword>
<protein>
    <submittedName>
        <fullName evidence="1">Uncharacterized protein</fullName>
    </submittedName>
</protein>
<gene>
    <name evidence="1" type="ORF">CDIF1296T_03813</name>
</gene>
<name>A0AC59G4J2_CLODI</name>
<organism evidence="1 2">
    <name type="scientific">Clostridioides difficile ATCC 9689 = DSM 1296</name>
    <dbReference type="NCBI Taxonomy" id="1121308"/>
    <lineage>
        <taxon>Bacteria</taxon>
        <taxon>Bacillati</taxon>
        <taxon>Bacillota</taxon>
        <taxon>Clostridia</taxon>
        <taxon>Peptostreptococcales</taxon>
        <taxon>Peptostreptococcaceae</taxon>
        <taxon>Clostridioides</taxon>
    </lineage>
</organism>
<accession>A0AC59G4J2</accession>
<dbReference type="EMBL" id="CP011969">
    <property type="protein sequence ID" value="AKP44606.1"/>
    <property type="molecule type" value="Genomic_DNA"/>
</dbReference>